<feature type="transmembrane region" description="Helical" evidence="15">
    <location>
        <begin position="223"/>
        <end position="241"/>
    </location>
</feature>
<keyword evidence="4 14" id="KW-0813">Transport</keyword>
<keyword evidence="8" id="KW-0479">Metal-binding</keyword>
<evidence type="ECO:0000256" key="15">
    <source>
        <dbReference type="SAM" id="Phobius"/>
    </source>
</evidence>
<proteinExistence type="inferred from homology"/>
<dbReference type="InterPro" id="IPR003004">
    <property type="entry name" value="GspF/PilC"/>
</dbReference>
<evidence type="ECO:0000256" key="12">
    <source>
        <dbReference type="ARBA" id="ARBA00023136"/>
    </source>
</evidence>
<dbReference type="RefSeq" id="WP_367594790.1">
    <property type="nucleotide sequence ID" value="NZ_JBFMVT010000002.1"/>
</dbReference>
<evidence type="ECO:0000256" key="8">
    <source>
        <dbReference type="ARBA" id="ARBA00022723"/>
    </source>
</evidence>
<dbReference type="PANTHER" id="PTHR30012">
    <property type="entry name" value="GENERAL SECRETION PATHWAY PROTEIN"/>
    <property type="match status" value="1"/>
</dbReference>
<gene>
    <name evidence="17" type="primary">gspF</name>
    <name evidence="17" type="ORF">AB1E22_07675</name>
</gene>
<dbReference type="InterPro" id="IPR042094">
    <property type="entry name" value="T2SS_GspF_sf"/>
</dbReference>
<comment type="similarity">
    <text evidence="3 14">Belongs to the GSP F family.</text>
</comment>
<comment type="subcellular location">
    <subcellularLocation>
        <location evidence="2 14">Cell inner membrane</location>
        <topology evidence="2 14">Multi-pass membrane protein</topology>
    </subcellularLocation>
</comment>
<evidence type="ECO:0000256" key="7">
    <source>
        <dbReference type="ARBA" id="ARBA00022692"/>
    </source>
</evidence>
<dbReference type="Pfam" id="PF00482">
    <property type="entry name" value="T2SSF"/>
    <property type="match status" value="2"/>
</dbReference>
<keyword evidence="9" id="KW-0106">Calcium</keyword>
<evidence type="ECO:0000313" key="18">
    <source>
        <dbReference type="Proteomes" id="UP001555342"/>
    </source>
</evidence>
<evidence type="ECO:0000256" key="13">
    <source>
        <dbReference type="ARBA" id="ARBA00030750"/>
    </source>
</evidence>
<evidence type="ECO:0000256" key="1">
    <source>
        <dbReference type="ARBA" id="ARBA00002684"/>
    </source>
</evidence>
<dbReference type="PROSITE" id="PS00874">
    <property type="entry name" value="T2SP_F"/>
    <property type="match status" value="1"/>
</dbReference>
<keyword evidence="5" id="KW-1003">Cell membrane</keyword>
<evidence type="ECO:0000256" key="9">
    <source>
        <dbReference type="ARBA" id="ARBA00022837"/>
    </source>
</evidence>
<evidence type="ECO:0000256" key="4">
    <source>
        <dbReference type="ARBA" id="ARBA00022448"/>
    </source>
</evidence>
<keyword evidence="10" id="KW-0653">Protein transport</keyword>
<feature type="domain" description="Type II secretion system protein GspF" evidence="16">
    <location>
        <begin position="69"/>
        <end position="192"/>
    </location>
</feature>
<evidence type="ECO:0000259" key="16">
    <source>
        <dbReference type="Pfam" id="PF00482"/>
    </source>
</evidence>
<feature type="transmembrane region" description="Helical" evidence="15">
    <location>
        <begin position="365"/>
        <end position="392"/>
    </location>
</feature>
<dbReference type="PRINTS" id="PR00812">
    <property type="entry name" value="BCTERIALGSPF"/>
</dbReference>
<evidence type="ECO:0000313" key="17">
    <source>
        <dbReference type="EMBL" id="MEW7312588.1"/>
    </source>
</evidence>
<keyword evidence="18" id="KW-1185">Reference proteome</keyword>
<keyword evidence="6" id="KW-0997">Cell inner membrane</keyword>
<comment type="caution">
    <text evidence="17">The sequence shown here is derived from an EMBL/GenBank/DDBJ whole genome shotgun (WGS) entry which is preliminary data.</text>
</comment>
<dbReference type="Proteomes" id="UP001555342">
    <property type="component" value="Unassembled WGS sequence"/>
</dbReference>
<dbReference type="InterPro" id="IPR018076">
    <property type="entry name" value="T2SS_GspF_dom"/>
</dbReference>
<evidence type="ECO:0000256" key="14">
    <source>
        <dbReference type="RuleBase" id="RU003923"/>
    </source>
</evidence>
<comment type="function">
    <text evidence="1">Component of the type II secretion system inner membrane complex required for the energy-dependent secretion of extracellular factors such as proteases and toxins from the periplasm.</text>
</comment>
<reference evidence="17 18" key="1">
    <citation type="submission" date="2024-07" db="EMBL/GenBank/DDBJ databases">
        <authorList>
            <person name="Wang L."/>
        </authorList>
    </citation>
    <scope>NUCLEOTIDE SEQUENCE [LARGE SCALE GENOMIC DNA]</scope>
    <source>
        <strain evidence="17 18">WL359</strain>
    </source>
</reference>
<dbReference type="PANTHER" id="PTHR30012:SF0">
    <property type="entry name" value="TYPE II SECRETION SYSTEM PROTEIN F-RELATED"/>
    <property type="match status" value="1"/>
</dbReference>
<keyword evidence="11 15" id="KW-1133">Transmembrane helix</keyword>
<evidence type="ECO:0000256" key="3">
    <source>
        <dbReference type="ARBA" id="ARBA00005745"/>
    </source>
</evidence>
<evidence type="ECO:0000256" key="11">
    <source>
        <dbReference type="ARBA" id="ARBA00022989"/>
    </source>
</evidence>
<evidence type="ECO:0000256" key="5">
    <source>
        <dbReference type="ARBA" id="ARBA00022475"/>
    </source>
</evidence>
<keyword evidence="12 15" id="KW-0472">Membrane</keyword>
<dbReference type="InterPro" id="IPR001992">
    <property type="entry name" value="T2SS_GspF/T4SS_PilC_CS"/>
</dbReference>
<sequence>MRFSWQAQDAEGKTSKGMLEAENAREVRQWLRSQGLFPQSINEKKSLSYGNPLVTKRRVKISGGELALFTRQLATLTSAALPLEESLAVIARQNSNARFATIIRDIRERVTEGHSLSHALMGYSKIFDTIYCTLVKAGEQSGLLGTVLEKLADYNEIRQQMRSKLTQALIYPVMLSSVAIIVVTILLTTVVPKVVEQFIHMKQQLPLSTRTLLAISDALRNQGPWALALVALLSTAYVFWLKKPSNRHLIHKKLMSVFPGHILICTINSARYVRTLSILQSSGVPLLDSMTIAAEGITNLEIRQRLFDAADRVRQGSGFHASLERANLFPPMMLYMIASGEKSGQLSALMERAADNQDKLLQNRIAIALALFEPALIITMACVVLFIVVSVLQPILQLNTLVS</sequence>
<dbReference type="Gene3D" id="1.20.81.30">
    <property type="entry name" value="Type II secretion system (T2SS), domain F"/>
    <property type="match status" value="2"/>
</dbReference>
<name>A0ABV3NSV9_9ENTR</name>
<evidence type="ECO:0000256" key="6">
    <source>
        <dbReference type="ARBA" id="ARBA00022519"/>
    </source>
</evidence>
<dbReference type="InterPro" id="IPR011850">
    <property type="entry name" value="T2SS_GspF"/>
</dbReference>
<feature type="transmembrane region" description="Helical" evidence="15">
    <location>
        <begin position="168"/>
        <end position="191"/>
    </location>
</feature>
<feature type="domain" description="Type II secretion system protein GspF" evidence="16">
    <location>
        <begin position="273"/>
        <end position="393"/>
    </location>
</feature>
<keyword evidence="7 14" id="KW-0812">Transmembrane</keyword>
<organism evidence="17 18">
    <name type="scientific">Buttiauxella gaviniae</name>
    <dbReference type="NCBI Taxonomy" id="82990"/>
    <lineage>
        <taxon>Bacteria</taxon>
        <taxon>Pseudomonadati</taxon>
        <taxon>Pseudomonadota</taxon>
        <taxon>Gammaproteobacteria</taxon>
        <taxon>Enterobacterales</taxon>
        <taxon>Enterobacteriaceae</taxon>
        <taxon>Buttiauxella</taxon>
    </lineage>
</organism>
<evidence type="ECO:0000256" key="10">
    <source>
        <dbReference type="ARBA" id="ARBA00022927"/>
    </source>
</evidence>
<dbReference type="EMBL" id="JBFMVT010000002">
    <property type="protein sequence ID" value="MEW7312588.1"/>
    <property type="molecule type" value="Genomic_DNA"/>
</dbReference>
<accession>A0ABV3NSV9</accession>
<dbReference type="NCBIfam" id="TIGR02120">
    <property type="entry name" value="GspF"/>
    <property type="match status" value="1"/>
</dbReference>
<evidence type="ECO:0000256" key="2">
    <source>
        <dbReference type="ARBA" id="ARBA00004429"/>
    </source>
</evidence>
<protein>
    <recommendedName>
        <fullName evidence="13">General secretion pathway protein F</fullName>
    </recommendedName>
</protein>